<organism evidence="1">
    <name type="scientific">Anopheles funestus</name>
    <name type="common">African malaria mosquito</name>
    <dbReference type="NCBI Taxonomy" id="62324"/>
    <lineage>
        <taxon>Eukaryota</taxon>
        <taxon>Metazoa</taxon>
        <taxon>Ecdysozoa</taxon>
        <taxon>Arthropoda</taxon>
        <taxon>Hexapoda</taxon>
        <taxon>Insecta</taxon>
        <taxon>Pterygota</taxon>
        <taxon>Neoptera</taxon>
        <taxon>Endopterygota</taxon>
        <taxon>Diptera</taxon>
        <taxon>Nematocera</taxon>
        <taxon>Culicoidea</taxon>
        <taxon>Culicidae</taxon>
        <taxon>Anophelinae</taxon>
        <taxon>Anopheles</taxon>
    </lineage>
</organism>
<name>A0A182S3M2_ANOFN</name>
<proteinExistence type="predicted"/>
<dbReference type="EnsemblMetazoa" id="AFUN015012-RA">
    <property type="protein sequence ID" value="AFUN015012-PA"/>
    <property type="gene ID" value="AFUN015012"/>
</dbReference>
<dbReference type="AlphaFoldDB" id="A0A182S3M2"/>
<reference evidence="1" key="1">
    <citation type="submission" date="2020-05" db="UniProtKB">
        <authorList>
            <consortium name="EnsemblMetazoa"/>
        </authorList>
    </citation>
    <scope>IDENTIFICATION</scope>
    <source>
        <strain evidence="1">FUMOZ</strain>
    </source>
</reference>
<accession>A0A182S3M2</accession>
<dbReference type="VEuPathDB" id="VectorBase:AFUN015012"/>
<protein>
    <submittedName>
        <fullName evidence="1">Uncharacterized protein</fullName>
    </submittedName>
</protein>
<evidence type="ECO:0000313" key="1">
    <source>
        <dbReference type="EnsemblMetazoa" id="AFUN015012-PA"/>
    </source>
</evidence>
<sequence length="45" mass="5215">MVKSYLYRLMVLVTFFLPFHPPICLGITLGLSIELLLFEMILDLT</sequence>